<protein>
    <submittedName>
        <fullName evidence="1">Uncharacterized protein</fullName>
    </submittedName>
</protein>
<dbReference type="Proteomes" id="UP000886829">
    <property type="component" value="Unassembled WGS sequence"/>
</dbReference>
<comment type="caution">
    <text evidence="1">The sequence shown here is derived from an EMBL/GenBank/DDBJ whole genome shotgun (WGS) entry which is preliminary data.</text>
</comment>
<sequence length="321" mass="33817">MWQVNHSESFNRVVLVQHNNLNFELQVRIDLNVALDAADIVAAVSAGSGAGATSPLLKVNCATSSASAIAVKVVTGAVPDSLYNGAAMAKVAPQVRVIPTSTVDVPVVPAVSPVPQKVPVSASAVVGSSGIKSVAKTVSQRMPQSGGESSDVKGMMSSVPLSAAATTPIPASGSSVVPVLPVAGVSQGMMFYNHSSDNSFSSAAAQNIAPTYTGSAEPLVSNPRRPADLQEVLDVIYSLDRERYAHLFADPLVDIEGTANTFFNYYDFKGWRVGQDPMRNWVCALRRAIAPSYTFDRKRRGWAITYHSFSSVCASALQANS</sequence>
<organism evidence="1 2">
    <name type="scientific">Candidatus Anaerobiospirillum pullistercoris</name>
    <dbReference type="NCBI Taxonomy" id="2838452"/>
    <lineage>
        <taxon>Bacteria</taxon>
        <taxon>Pseudomonadati</taxon>
        <taxon>Pseudomonadota</taxon>
        <taxon>Gammaproteobacteria</taxon>
        <taxon>Aeromonadales</taxon>
        <taxon>Succinivibrionaceae</taxon>
        <taxon>Anaerobiospirillum</taxon>
    </lineage>
</organism>
<gene>
    <name evidence="1" type="ORF">H9850_01305</name>
</gene>
<dbReference type="EMBL" id="DXEV01000028">
    <property type="protein sequence ID" value="HIX56094.1"/>
    <property type="molecule type" value="Genomic_DNA"/>
</dbReference>
<name>A0A9D2B0N3_9GAMM</name>
<reference evidence="1" key="2">
    <citation type="submission" date="2021-04" db="EMBL/GenBank/DDBJ databases">
        <authorList>
            <person name="Gilroy R."/>
        </authorList>
    </citation>
    <scope>NUCLEOTIDE SEQUENCE</scope>
    <source>
        <strain evidence="1">USASDec5-558</strain>
    </source>
</reference>
<evidence type="ECO:0000313" key="1">
    <source>
        <dbReference type="EMBL" id="HIX56094.1"/>
    </source>
</evidence>
<reference evidence="1" key="1">
    <citation type="journal article" date="2021" name="PeerJ">
        <title>Extensive microbial diversity within the chicken gut microbiome revealed by metagenomics and culture.</title>
        <authorList>
            <person name="Gilroy R."/>
            <person name="Ravi A."/>
            <person name="Getino M."/>
            <person name="Pursley I."/>
            <person name="Horton D.L."/>
            <person name="Alikhan N.F."/>
            <person name="Baker D."/>
            <person name="Gharbi K."/>
            <person name="Hall N."/>
            <person name="Watson M."/>
            <person name="Adriaenssens E.M."/>
            <person name="Foster-Nyarko E."/>
            <person name="Jarju S."/>
            <person name="Secka A."/>
            <person name="Antonio M."/>
            <person name="Oren A."/>
            <person name="Chaudhuri R.R."/>
            <person name="La Ragione R."/>
            <person name="Hildebrand F."/>
            <person name="Pallen M.J."/>
        </authorList>
    </citation>
    <scope>NUCLEOTIDE SEQUENCE</scope>
    <source>
        <strain evidence="1">USASDec5-558</strain>
    </source>
</reference>
<evidence type="ECO:0000313" key="2">
    <source>
        <dbReference type="Proteomes" id="UP000886829"/>
    </source>
</evidence>
<dbReference type="AlphaFoldDB" id="A0A9D2B0N3"/>
<proteinExistence type="predicted"/>
<accession>A0A9D2B0N3</accession>